<dbReference type="InterPro" id="IPR038162">
    <property type="entry name" value="SoxY_sf"/>
</dbReference>
<feature type="signal peptide" evidence="1">
    <location>
        <begin position="1"/>
        <end position="22"/>
    </location>
</feature>
<evidence type="ECO:0000256" key="1">
    <source>
        <dbReference type="SAM" id="SignalP"/>
    </source>
</evidence>
<dbReference type="EMBL" id="AFHG01000040">
    <property type="protein sequence ID" value="EGK72361.1"/>
    <property type="molecule type" value="Genomic_DNA"/>
</dbReference>
<keyword evidence="1" id="KW-0732">Signal</keyword>
<dbReference type="Gene3D" id="2.60.40.10">
    <property type="entry name" value="Immunoglobulins"/>
    <property type="match status" value="1"/>
</dbReference>
<dbReference type="STRING" id="1000565.METUNv1_01358"/>
<dbReference type="Pfam" id="PF13501">
    <property type="entry name" value="SoxY"/>
    <property type="match status" value="1"/>
</dbReference>
<dbReference type="NCBIfam" id="TIGR04557">
    <property type="entry name" value="fuse_rel_SoxYZ"/>
    <property type="match status" value="1"/>
</dbReference>
<evidence type="ECO:0000259" key="3">
    <source>
        <dbReference type="Pfam" id="PF13501"/>
    </source>
</evidence>
<dbReference type="InterPro" id="IPR013783">
    <property type="entry name" value="Ig-like_fold"/>
</dbReference>
<accession>F5RAS1</accession>
<evidence type="ECO:0008006" key="6">
    <source>
        <dbReference type="Google" id="ProtNLM"/>
    </source>
</evidence>
<dbReference type="Gene3D" id="2.60.40.2470">
    <property type="entry name" value="SoxY domain"/>
    <property type="match status" value="1"/>
</dbReference>
<dbReference type="Proteomes" id="UP000005019">
    <property type="component" value="Unassembled WGS sequence"/>
</dbReference>
<dbReference type="InterPro" id="IPR014880">
    <property type="entry name" value="SoxZ_dom"/>
</dbReference>
<gene>
    <name evidence="4" type="ORF">METUNv1_01358</name>
</gene>
<evidence type="ECO:0000313" key="4">
    <source>
        <dbReference type="EMBL" id="EGK72361.1"/>
    </source>
</evidence>
<dbReference type="RefSeq" id="WP_008060103.1">
    <property type="nucleotide sequence ID" value="NZ_AFHG01000040.1"/>
</dbReference>
<dbReference type="SUPFAM" id="SSF81296">
    <property type="entry name" value="E set domains"/>
    <property type="match status" value="1"/>
</dbReference>
<name>F5RAS1_METUF</name>
<feature type="domain" description="Ig-like SoxY" evidence="3">
    <location>
        <begin position="40"/>
        <end position="148"/>
    </location>
</feature>
<proteinExistence type="predicted"/>
<feature type="domain" description="Sulphur oxidation protein SoxZ" evidence="2">
    <location>
        <begin position="173"/>
        <end position="264"/>
    </location>
</feature>
<sequence length="274" mass="29347">MKISRVLAVLAAGFLCVTGAHAAADGSDTAIWGKVKNLLVGDRTVIDDTTGAVVELEAPVRAEDAAVVPLAVRTKELPGGVRVTRLHLVIDENPSPIGGTFTFAPMAGRADIETRVRIEAYSWVRALAETSDGKIYMARRYVKASGGCSAPAGKDMEEALARLGKMKIKLEEDAVAAGRPNAAQLMISHPNSSGLAMDQVTRLYVPPHFVRRVEVSYGGEPVMSADVDFSISENPNFRFWFVPKGEGELKAVIVDSKDLKFESAVAIRPALRGS</sequence>
<dbReference type="InterPro" id="IPR032711">
    <property type="entry name" value="SoxY"/>
</dbReference>
<keyword evidence="5" id="KW-1185">Reference proteome</keyword>
<dbReference type="InterPro" id="IPR014756">
    <property type="entry name" value="Ig_E-set"/>
</dbReference>
<feature type="chain" id="PRO_5003325722" description="Quinoprotein dehydrogenase-associated SoxYZ-like carrier" evidence="1">
    <location>
        <begin position="23"/>
        <end position="274"/>
    </location>
</feature>
<dbReference type="Pfam" id="PF08770">
    <property type="entry name" value="SoxZ"/>
    <property type="match status" value="1"/>
</dbReference>
<evidence type="ECO:0000259" key="2">
    <source>
        <dbReference type="Pfam" id="PF08770"/>
    </source>
</evidence>
<reference evidence="4 5" key="1">
    <citation type="journal article" date="2011" name="J. Bacteriol.">
        <title>Genome sequence of Methyloversatilis universalis FAM5T, a methylotrophic representative of the order Rhodocyclales.</title>
        <authorList>
            <person name="Kittichotirat W."/>
            <person name="Good N.M."/>
            <person name="Hall R."/>
            <person name="Bringel F."/>
            <person name="Lajus A."/>
            <person name="Medigue C."/>
            <person name="Smalley N.E."/>
            <person name="Beck D."/>
            <person name="Bumgarner R."/>
            <person name="Vuilleumier S."/>
            <person name="Kalyuzhnaya M.G."/>
        </authorList>
    </citation>
    <scope>NUCLEOTIDE SEQUENCE [LARGE SCALE GENOMIC DNA]</scope>
    <source>
        <strain evidence="5">ATCC BAA-1314 / JCM 13912 / FAM5</strain>
    </source>
</reference>
<comment type="caution">
    <text evidence="4">The sequence shown here is derived from an EMBL/GenBank/DDBJ whole genome shotgun (WGS) entry which is preliminary data.</text>
</comment>
<dbReference type="AlphaFoldDB" id="F5RAS1"/>
<dbReference type="eggNOG" id="COG5501">
    <property type="taxonomic scope" value="Bacteria"/>
</dbReference>
<organism evidence="4 5">
    <name type="scientific">Methyloversatilis universalis (strain ATCC BAA-1314 / DSM 25237 / JCM 13912 / CCUG 52030 / FAM5)</name>
    <dbReference type="NCBI Taxonomy" id="1000565"/>
    <lineage>
        <taxon>Bacteria</taxon>
        <taxon>Pseudomonadati</taxon>
        <taxon>Pseudomonadota</taxon>
        <taxon>Betaproteobacteria</taxon>
        <taxon>Nitrosomonadales</taxon>
        <taxon>Sterolibacteriaceae</taxon>
        <taxon>Methyloversatilis</taxon>
    </lineage>
</organism>
<dbReference type="OrthoDB" id="8538315at2"/>
<dbReference type="InterPro" id="IPR030831">
    <property type="entry name" value="Fuse-rel_SoxYZ"/>
</dbReference>
<protein>
    <recommendedName>
        <fullName evidence="6">Quinoprotein dehydrogenase-associated SoxYZ-like carrier</fullName>
    </recommendedName>
</protein>
<evidence type="ECO:0000313" key="5">
    <source>
        <dbReference type="Proteomes" id="UP000005019"/>
    </source>
</evidence>